<dbReference type="EMBL" id="JBBHJY010000001">
    <property type="protein sequence ID" value="MEJ6008995.1"/>
    <property type="molecule type" value="Genomic_DNA"/>
</dbReference>
<comment type="caution">
    <text evidence="3">The sequence shown here is derived from an EMBL/GenBank/DDBJ whole genome shotgun (WGS) entry which is preliminary data.</text>
</comment>
<keyword evidence="1" id="KW-0472">Membrane</keyword>
<organism evidence="3 4">
    <name type="scientific">Novosphingobium aquae</name>
    <dbReference type="NCBI Taxonomy" id="3133435"/>
    <lineage>
        <taxon>Bacteria</taxon>
        <taxon>Pseudomonadati</taxon>
        <taxon>Pseudomonadota</taxon>
        <taxon>Alphaproteobacteria</taxon>
        <taxon>Sphingomonadales</taxon>
        <taxon>Sphingomonadaceae</taxon>
        <taxon>Novosphingobium</taxon>
    </lineage>
</organism>
<dbReference type="Pfam" id="PF07811">
    <property type="entry name" value="TadE"/>
    <property type="match status" value="1"/>
</dbReference>
<evidence type="ECO:0000313" key="4">
    <source>
        <dbReference type="Proteomes" id="UP001379235"/>
    </source>
</evidence>
<evidence type="ECO:0000313" key="3">
    <source>
        <dbReference type="EMBL" id="MEJ6008995.1"/>
    </source>
</evidence>
<dbReference type="InterPro" id="IPR012495">
    <property type="entry name" value="TadE-like_dom"/>
</dbReference>
<keyword evidence="1" id="KW-0812">Transmembrane</keyword>
<feature type="transmembrane region" description="Helical" evidence="1">
    <location>
        <begin position="21"/>
        <end position="45"/>
    </location>
</feature>
<accession>A0ABU8S5B2</accession>
<proteinExistence type="predicted"/>
<name>A0ABU8S5B2_9SPHN</name>
<dbReference type="RefSeq" id="WP_339964709.1">
    <property type="nucleotide sequence ID" value="NZ_JBBHJY010000001.1"/>
</dbReference>
<evidence type="ECO:0000259" key="2">
    <source>
        <dbReference type="Pfam" id="PF07811"/>
    </source>
</evidence>
<reference evidence="3 4" key="1">
    <citation type="submission" date="2024-03" db="EMBL/GenBank/DDBJ databases">
        <authorList>
            <person name="Jo J.-H."/>
        </authorList>
    </citation>
    <scope>NUCLEOTIDE SEQUENCE [LARGE SCALE GENOMIC DNA]</scope>
    <source>
        <strain evidence="3 4">AS3R-12</strain>
    </source>
</reference>
<gene>
    <name evidence="3" type="ORF">WG900_03570</name>
</gene>
<dbReference type="Proteomes" id="UP001379235">
    <property type="component" value="Unassembled WGS sequence"/>
</dbReference>
<keyword evidence="4" id="KW-1185">Reference proteome</keyword>
<keyword evidence="1" id="KW-1133">Transmembrane helix</keyword>
<sequence length="217" mass="23578">MTRLRSFLFWLRLSERGVAAVEFAIIAPILLTSLLYGGEMAWYMMVQLRVSQVTLQVADNASRIGDSSTLTNRKIYEGDINDVMMGANLDGGSTLNLLSNGRVIISSLEVNTSNQQFIKWQRCKGAKNVPSSYGIQGDIKTGGIGPTGQEVTAPTSDAVIFVEVIYDYKPLISGALFSNKTIKSTAAFNVRDSRDLTQIYQTNPVGIVASCSTFSAS</sequence>
<evidence type="ECO:0000256" key="1">
    <source>
        <dbReference type="SAM" id="Phobius"/>
    </source>
</evidence>
<feature type="domain" description="TadE-like" evidence="2">
    <location>
        <begin position="17"/>
        <end position="58"/>
    </location>
</feature>
<protein>
    <submittedName>
        <fullName evidence="3">TadE/TadG family type IV pilus assembly protein</fullName>
    </submittedName>
</protein>